<evidence type="ECO:0000256" key="6">
    <source>
        <dbReference type="ARBA" id="ARBA00022777"/>
    </source>
</evidence>
<dbReference type="InterPro" id="IPR036097">
    <property type="entry name" value="HisK_dim/P_sf"/>
</dbReference>
<comment type="catalytic activity">
    <reaction evidence="1">
        <text>ATP + protein L-histidine = ADP + protein N-phospho-L-histidine.</text>
        <dbReference type="EC" id="2.7.13.3"/>
    </reaction>
</comment>
<evidence type="ECO:0000259" key="14">
    <source>
        <dbReference type="PROSITE" id="PS50112"/>
    </source>
</evidence>
<keyword evidence="16" id="KW-1185">Reference proteome</keyword>
<dbReference type="SUPFAM" id="SSF52172">
    <property type="entry name" value="CheY-like"/>
    <property type="match status" value="2"/>
</dbReference>
<dbReference type="SMART" id="SM00448">
    <property type="entry name" value="REC"/>
    <property type="match status" value="2"/>
</dbReference>
<dbReference type="NCBIfam" id="TIGR00229">
    <property type="entry name" value="sensory_box"/>
    <property type="match status" value="1"/>
</dbReference>
<evidence type="ECO:0000256" key="3">
    <source>
        <dbReference type="ARBA" id="ARBA00022553"/>
    </source>
</evidence>
<evidence type="ECO:0000313" key="16">
    <source>
        <dbReference type="Proteomes" id="UP000194003"/>
    </source>
</evidence>
<dbReference type="GO" id="GO:0005524">
    <property type="term" value="F:ATP binding"/>
    <property type="evidence" value="ECO:0007669"/>
    <property type="project" value="UniProtKB-KW"/>
</dbReference>
<evidence type="ECO:0000256" key="5">
    <source>
        <dbReference type="ARBA" id="ARBA00022741"/>
    </source>
</evidence>
<dbReference type="PANTHER" id="PTHR45339:SF1">
    <property type="entry name" value="HYBRID SIGNAL TRANSDUCTION HISTIDINE KINASE J"/>
    <property type="match status" value="1"/>
</dbReference>
<dbReference type="CDD" id="cd00082">
    <property type="entry name" value="HisKA"/>
    <property type="match status" value="1"/>
</dbReference>
<dbReference type="InterPro" id="IPR000014">
    <property type="entry name" value="PAS"/>
</dbReference>
<dbReference type="AlphaFoldDB" id="A0A1Y2K6C6"/>
<dbReference type="InterPro" id="IPR003661">
    <property type="entry name" value="HisK_dim/P_dom"/>
</dbReference>
<dbReference type="PANTHER" id="PTHR45339">
    <property type="entry name" value="HYBRID SIGNAL TRANSDUCTION HISTIDINE KINASE J"/>
    <property type="match status" value="1"/>
</dbReference>
<dbReference type="EMBL" id="LVJN01000018">
    <property type="protein sequence ID" value="OSM05080.1"/>
    <property type="molecule type" value="Genomic_DNA"/>
</dbReference>
<evidence type="ECO:0000259" key="13">
    <source>
        <dbReference type="PROSITE" id="PS50110"/>
    </source>
</evidence>
<feature type="modified residue" description="4-aspartylphosphate" evidence="11">
    <location>
        <position position="604"/>
    </location>
</feature>
<dbReference type="PROSITE" id="PS50112">
    <property type="entry name" value="PAS"/>
    <property type="match status" value="1"/>
</dbReference>
<evidence type="ECO:0000256" key="1">
    <source>
        <dbReference type="ARBA" id="ARBA00000085"/>
    </source>
</evidence>
<dbReference type="CDD" id="cd19920">
    <property type="entry name" value="REC_PA4781-like"/>
    <property type="match status" value="1"/>
</dbReference>
<dbReference type="STRING" id="1434232.MAIT1_03220"/>
<evidence type="ECO:0000256" key="7">
    <source>
        <dbReference type="ARBA" id="ARBA00022840"/>
    </source>
</evidence>
<dbReference type="InterPro" id="IPR035965">
    <property type="entry name" value="PAS-like_dom_sf"/>
</dbReference>
<evidence type="ECO:0000256" key="9">
    <source>
        <dbReference type="ARBA" id="ARBA00064003"/>
    </source>
</evidence>
<feature type="domain" description="Histidine kinase" evidence="12">
    <location>
        <begin position="286"/>
        <end position="503"/>
    </location>
</feature>
<dbReference type="InterPro" id="IPR003594">
    <property type="entry name" value="HATPase_dom"/>
</dbReference>
<evidence type="ECO:0000313" key="15">
    <source>
        <dbReference type="EMBL" id="OSM05080.1"/>
    </source>
</evidence>
<dbReference type="CDD" id="cd16922">
    <property type="entry name" value="HATPase_EvgS-ArcB-TorS-like"/>
    <property type="match status" value="1"/>
</dbReference>
<dbReference type="GO" id="GO:0000155">
    <property type="term" value="F:phosphorelay sensor kinase activity"/>
    <property type="evidence" value="ECO:0007669"/>
    <property type="project" value="InterPro"/>
</dbReference>
<accession>A0A1Y2K6C6</accession>
<dbReference type="SMART" id="SM00388">
    <property type="entry name" value="HisKA"/>
    <property type="match status" value="1"/>
</dbReference>
<feature type="modified residue" description="4-aspartylphosphate" evidence="11">
    <location>
        <position position="53"/>
    </location>
</feature>
<keyword evidence="8" id="KW-0902">Two-component regulatory system</keyword>
<dbReference type="SUPFAM" id="SSF47384">
    <property type="entry name" value="Homodimeric domain of signal transducing histidine kinase"/>
    <property type="match status" value="1"/>
</dbReference>
<keyword evidence="5" id="KW-0547">Nucleotide-binding</keyword>
<dbReference type="InterPro" id="IPR013656">
    <property type="entry name" value="PAS_4"/>
</dbReference>
<dbReference type="Pfam" id="PF08448">
    <property type="entry name" value="PAS_4"/>
    <property type="match status" value="1"/>
</dbReference>
<dbReference type="Gene3D" id="3.30.450.20">
    <property type="entry name" value="PAS domain"/>
    <property type="match status" value="1"/>
</dbReference>
<keyword evidence="3 11" id="KW-0597">Phosphoprotein</keyword>
<proteinExistence type="predicted"/>
<sequence length="677" mass="74849">MRETVLIVDDIAENIDVLRSTLASHYRVLIAKSGEKALELATQTPSPDLILLDIMMPGLNGYDVCRTLKSAVATRDIPVIFVTAKSEIEDETLGLSLGAADYIVKPVTPALVLARVRTHLELARRRRDLSDQVRDRTQQLERSERRYTALFNEASEMIHIIDNEMRIIDANPAQRNAIGHTRHSLLGMPAEQIIHPNSRTRYLELISALLQSKKPILRERILLLGQGGKTLCTEMSGAVNIEAGKVTGAQFILRDITHQEEIECALRLAKEKAEHASQVKSDFLAIMSHEMRTPLNAVMGMAELLSDTDMDSQQKEFLEILTRSARSLLCLISDLLDLSAIEAGRITLHSSDFSLAKVGEEMVRMHAINAHNKNLELRLLIAPDLPQTLCADQLRTRQVLHNLLSNAIKFTDAGSVTLEIQRNGSDKVCFTVADTGIGVSQDMQTQIFEIFNQADTSMTRAYGGAGIGLSLCSRLAHAMRGSLCVQSAPGEGARFFFVLPLNPQSNFDRCDLRLTPSNMPHNVNGEMCQVDVVDPTTPPAQASHAAISSDTAEHHVLLVEDAEDNRLLMQKFLQGAPYKLSIAENGAEAVTLFQEQSFDVVLMDIQMPVMDGLDATRHMRAWEQEKHKAPTPILALSAHAMGGDEEKSLQAGCDAHLTKPIRKRVLLETLQNYCKGD</sequence>
<dbReference type="SUPFAM" id="SSF55785">
    <property type="entry name" value="PYP-like sensor domain (PAS domain)"/>
    <property type="match status" value="1"/>
</dbReference>
<dbReference type="PROSITE" id="PS50109">
    <property type="entry name" value="HIS_KIN"/>
    <property type="match status" value="1"/>
</dbReference>
<feature type="domain" description="Response regulatory" evidence="13">
    <location>
        <begin position="4"/>
        <end position="120"/>
    </location>
</feature>
<dbReference type="InterPro" id="IPR036890">
    <property type="entry name" value="HATPase_C_sf"/>
</dbReference>
<reference evidence="15 16" key="1">
    <citation type="journal article" date="2016" name="BMC Genomics">
        <title>Combined genomic and structural analyses of a cultured magnetotactic bacterium reveals its niche adaptation to a dynamic environment.</title>
        <authorList>
            <person name="Araujo A.C."/>
            <person name="Morillo V."/>
            <person name="Cypriano J."/>
            <person name="Teixeira L.C."/>
            <person name="Leao P."/>
            <person name="Lyra S."/>
            <person name="Almeida L.G."/>
            <person name="Bazylinski D.A."/>
            <person name="Vasconcellos A.T."/>
            <person name="Abreu F."/>
            <person name="Lins U."/>
        </authorList>
    </citation>
    <scope>NUCLEOTIDE SEQUENCE [LARGE SCALE GENOMIC DNA]</scope>
    <source>
        <strain evidence="15 16">IT-1</strain>
    </source>
</reference>
<feature type="domain" description="Response regulatory" evidence="13">
    <location>
        <begin position="555"/>
        <end position="674"/>
    </location>
</feature>
<dbReference type="Pfam" id="PF00072">
    <property type="entry name" value="Response_reg"/>
    <property type="match status" value="2"/>
</dbReference>
<evidence type="ECO:0000259" key="12">
    <source>
        <dbReference type="PROSITE" id="PS50109"/>
    </source>
</evidence>
<dbReference type="Gene3D" id="3.40.50.2300">
    <property type="match status" value="2"/>
</dbReference>
<dbReference type="FunFam" id="1.10.287.130:FF:000002">
    <property type="entry name" value="Two-component osmosensing histidine kinase"/>
    <property type="match status" value="1"/>
</dbReference>
<dbReference type="Pfam" id="PF00512">
    <property type="entry name" value="HisKA"/>
    <property type="match status" value="1"/>
</dbReference>
<evidence type="ECO:0000256" key="8">
    <source>
        <dbReference type="ARBA" id="ARBA00023012"/>
    </source>
</evidence>
<keyword evidence="7" id="KW-0067">ATP-binding</keyword>
<dbReference type="EC" id="2.7.13.3" evidence="2"/>
<dbReference type="SUPFAM" id="SSF55874">
    <property type="entry name" value="ATPase domain of HSP90 chaperone/DNA topoisomerase II/histidine kinase"/>
    <property type="match status" value="1"/>
</dbReference>
<organism evidence="15 16">
    <name type="scientific">Magnetofaba australis IT-1</name>
    <dbReference type="NCBI Taxonomy" id="1434232"/>
    <lineage>
        <taxon>Bacteria</taxon>
        <taxon>Pseudomonadati</taxon>
        <taxon>Pseudomonadota</taxon>
        <taxon>Magnetococcia</taxon>
        <taxon>Magnetococcales</taxon>
        <taxon>Magnetococcaceae</taxon>
        <taxon>Magnetofaba</taxon>
    </lineage>
</organism>
<dbReference type="InterPro" id="IPR005467">
    <property type="entry name" value="His_kinase_dom"/>
</dbReference>
<dbReference type="InterPro" id="IPR001789">
    <property type="entry name" value="Sig_transdc_resp-reg_receiver"/>
</dbReference>
<protein>
    <recommendedName>
        <fullName evidence="10">Sensory/regulatory protein RpfC</fullName>
        <ecNumber evidence="2">2.7.13.3</ecNumber>
    </recommendedName>
</protein>
<name>A0A1Y2K6C6_9PROT</name>
<dbReference type="Gene3D" id="3.30.565.10">
    <property type="entry name" value="Histidine kinase-like ATPase, C-terminal domain"/>
    <property type="match status" value="1"/>
</dbReference>
<keyword evidence="6 15" id="KW-0418">Kinase</keyword>
<dbReference type="Pfam" id="PF02518">
    <property type="entry name" value="HATPase_c"/>
    <property type="match status" value="1"/>
</dbReference>
<dbReference type="PRINTS" id="PR00344">
    <property type="entry name" value="BCTRLSENSOR"/>
</dbReference>
<dbReference type="InterPro" id="IPR011006">
    <property type="entry name" value="CheY-like_superfamily"/>
</dbReference>
<dbReference type="SMART" id="SM00091">
    <property type="entry name" value="PAS"/>
    <property type="match status" value="1"/>
</dbReference>
<evidence type="ECO:0000256" key="10">
    <source>
        <dbReference type="ARBA" id="ARBA00068150"/>
    </source>
</evidence>
<dbReference type="InterPro" id="IPR004358">
    <property type="entry name" value="Sig_transdc_His_kin-like_C"/>
</dbReference>
<feature type="domain" description="PAS" evidence="14">
    <location>
        <begin position="143"/>
        <end position="213"/>
    </location>
</feature>
<dbReference type="SMART" id="SM00387">
    <property type="entry name" value="HATPase_c"/>
    <property type="match status" value="1"/>
</dbReference>
<comment type="caution">
    <text evidence="15">The sequence shown here is derived from an EMBL/GenBank/DDBJ whole genome shotgun (WGS) entry which is preliminary data.</text>
</comment>
<evidence type="ECO:0000256" key="11">
    <source>
        <dbReference type="PROSITE-ProRule" id="PRU00169"/>
    </source>
</evidence>
<dbReference type="CDD" id="cd17546">
    <property type="entry name" value="REC_hyHK_CKI1_RcsC-like"/>
    <property type="match status" value="1"/>
</dbReference>
<dbReference type="Gene3D" id="1.10.287.130">
    <property type="match status" value="1"/>
</dbReference>
<comment type="subunit">
    <text evidence="9">At low DSF concentrations, interacts with RpfF.</text>
</comment>
<dbReference type="PROSITE" id="PS50110">
    <property type="entry name" value="RESPONSE_REGULATORY"/>
    <property type="match status" value="2"/>
</dbReference>
<dbReference type="Proteomes" id="UP000194003">
    <property type="component" value="Unassembled WGS sequence"/>
</dbReference>
<gene>
    <name evidence="15" type="ORF">MAIT1_03220</name>
</gene>
<dbReference type="FunFam" id="3.30.565.10:FF:000010">
    <property type="entry name" value="Sensor histidine kinase RcsC"/>
    <property type="match status" value="1"/>
</dbReference>
<dbReference type="CDD" id="cd00130">
    <property type="entry name" value="PAS"/>
    <property type="match status" value="1"/>
</dbReference>
<keyword evidence="4" id="KW-0808">Transferase</keyword>
<evidence type="ECO:0000256" key="2">
    <source>
        <dbReference type="ARBA" id="ARBA00012438"/>
    </source>
</evidence>
<evidence type="ECO:0000256" key="4">
    <source>
        <dbReference type="ARBA" id="ARBA00022679"/>
    </source>
</evidence>